<protein>
    <recommendedName>
        <fullName evidence="11">Na(+)/H(+) antiporter NhaA</fullName>
    </recommendedName>
    <alternativeName>
        <fullName evidence="11">Sodium/proton antiporter NhaA</fullName>
    </alternativeName>
</protein>
<feature type="transmembrane region" description="Helical" evidence="11">
    <location>
        <begin position="156"/>
        <end position="176"/>
    </location>
</feature>
<evidence type="ECO:0000256" key="3">
    <source>
        <dbReference type="ARBA" id="ARBA00022449"/>
    </source>
</evidence>
<keyword evidence="4 11" id="KW-1003">Cell membrane</keyword>
<evidence type="ECO:0000256" key="11">
    <source>
        <dbReference type="HAMAP-Rule" id="MF_01844"/>
    </source>
</evidence>
<dbReference type="AlphaFoldDB" id="A0A0R2PCT3"/>
<feature type="transmembrane region" description="Helical" evidence="11">
    <location>
        <begin position="269"/>
        <end position="287"/>
    </location>
</feature>
<evidence type="ECO:0000313" key="13">
    <source>
        <dbReference type="Proteomes" id="UP000053274"/>
    </source>
</evidence>
<dbReference type="PANTHER" id="PTHR30341">
    <property type="entry name" value="SODIUM ION/PROTON ANTIPORTER NHAA-RELATED"/>
    <property type="match status" value="1"/>
</dbReference>
<evidence type="ECO:0000256" key="4">
    <source>
        <dbReference type="ARBA" id="ARBA00022475"/>
    </source>
</evidence>
<evidence type="ECO:0000256" key="2">
    <source>
        <dbReference type="ARBA" id="ARBA00022448"/>
    </source>
</evidence>
<dbReference type="NCBIfam" id="TIGR00773">
    <property type="entry name" value="NhaA"/>
    <property type="match status" value="1"/>
</dbReference>
<dbReference type="InterPro" id="IPR004670">
    <property type="entry name" value="NhaA"/>
</dbReference>
<dbReference type="GO" id="GO:0005886">
    <property type="term" value="C:plasma membrane"/>
    <property type="evidence" value="ECO:0007669"/>
    <property type="project" value="UniProtKB-SubCell"/>
</dbReference>
<feature type="transmembrane region" description="Helical" evidence="11">
    <location>
        <begin position="57"/>
        <end position="78"/>
    </location>
</feature>
<feature type="transmembrane region" description="Helical" evidence="11">
    <location>
        <begin position="203"/>
        <end position="220"/>
    </location>
</feature>
<proteinExistence type="inferred from homology"/>
<dbReference type="GO" id="GO:0006885">
    <property type="term" value="P:regulation of pH"/>
    <property type="evidence" value="ECO:0007669"/>
    <property type="project" value="UniProtKB-UniRule"/>
</dbReference>
<feature type="transmembrane region" description="Helical" evidence="11">
    <location>
        <begin position="20"/>
        <end position="37"/>
    </location>
</feature>
<feature type="transmembrane region" description="Helical" evidence="11">
    <location>
        <begin position="335"/>
        <end position="358"/>
    </location>
</feature>
<comment type="catalytic activity">
    <reaction evidence="11">
        <text>Na(+)(in) + 2 H(+)(out) = Na(+)(out) + 2 H(+)(in)</text>
        <dbReference type="Rhea" id="RHEA:29251"/>
        <dbReference type="ChEBI" id="CHEBI:15378"/>
        <dbReference type="ChEBI" id="CHEBI:29101"/>
    </reaction>
</comment>
<evidence type="ECO:0000256" key="1">
    <source>
        <dbReference type="ARBA" id="ARBA00004429"/>
    </source>
</evidence>
<feature type="transmembrane region" description="Helical" evidence="11">
    <location>
        <begin position="370"/>
        <end position="390"/>
    </location>
</feature>
<evidence type="ECO:0000256" key="5">
    <source>
        <dbReference type="ARBA" id="ARBA00022692"/>
    </source>
</evidence>
<feature type="transmembrane region" description="Helical" evidence="11">
    <location>
        <begin position="182"/>
        <end position="198"/>
    </location>
</feature>
<accession>A0A0R2PCT3</accession>
<gene>
    <name evidence="11" type="primary">nhaA</name>
    <name evidence="12" type="ORF">ABR54_06775</name>
</gene>
<dbReference type="Pfam" id="PF06965">
    <property type="entry name" value="Na_H_antiport_1"/>
    <property type="match status" value="1"/>
</dbReference>
<dbReference type="Gene3D" id="1.20.1530.10">
    <property type="entry name" value="Na+/H+ antiporter like domain"/>
    <property type="match status" value="1"/>
</dbReference>
<evidence type="ECO:0000256" key="8">
    <source>
        <dbReference type="ARBA" id="ARBA00023065"/>
    </source>
</evidence>
<evidence type="ECO:0000256" key="10">
    <source>
        <dbReference type="ARBA" id="ARBA00023201"/>
    </source>
</evidence>
<dbReference type="InterPro" id="IPR023171">
    <property type="entry name" value="Na/H_antiporter_dom_sf"/>
</dbReference>
<evidence type="ECO:0000256" key="7">
    <source>
        <dbReference type="ARBA" id="ARBA00023053"/>
    </source>
</evidence>
<comment type="subcellular location">
    <subcellularLocation>
        <location evidence="1">Cell inner membrane</location>
        <topology evidence="1">Multi-pass membrane protein</topology>
    </subcellularLocation>
    <subcellularLocation>
        <location evidence="11">Cell membrane</location>
        <topology evidence="11">Multi-pass membrane protein</topology>
    </subcellularLocation>
</comment>
<feature type="transmembrane region" description="Helical" evidence="11">
    <location>
        <begin position="99"/>
        <end position="119"/>
    </location>
</feature>
<keyword evidence="6 11" id="KW-1133">Transmembrane helix</keyword>
<keyword evidence="5 11" id="KW-0812">Transmembrane</keyword>
<dbReference type="GO" id="GO:0015385">
    <property type="term" value="F:sodium:proton antiporter activity"/>
    <property type="evidence" value="ECO:0007669"/>
    <property type="project" value="UniProtKB-UniRule"/>
</dbReference>
<comment type="similarity">
    <text evidence="11">Belongs to the NhaA Na(+)/H(+) (TC 2.A.33) antiporter family.</text>
</comment>
<feature type="transmembrane region" description="Helical" evidence="11">
    <location>
        <begin position="125"/>
        <end position="144"/>
    </location>
</feature>
<name>A0A0R2PCT3_9ACTN</name>
<keyword evidence="7 11" id="KW-0915">Sodium</keyword>
<keyword evidence="9 11" id="KW-0472">Membrane</keyword>
<reference evidence="12 13" key="1">
    <citation type="submission" date="2015-10" db="EMBL/GenBank/DDBJ databases">
        <title>Metagenome-Assembled Genomes uncover a global brackish microbiome.</title>
        <authorList>
            <person name="Hugerth L.W."/>
            <person name="Larsson J."/>
            <person name="Alneberg J."/>
            <person name="Lindh M.V."/>
            <person name="Legrand C."/>
            <person name="Pinhassi J."/>
            <person name="Andersson A.F."/>
        </authorList>
    </citation>
    <scope>NUCLEOTIDE SEQUENCE [LARGE SCALE GENOMIC DNA]</scope>
    <source>
        <strain evidence="12">BACL15 MAG-120619-bin91</strain>
    </source>
</reference>
<dbReference type="EMBL" id="LIAM01000060">
    <property type="protein sequence ID" value="KRO35748.1"/>
    <property type="molecule type" value="Genomic_DNA"/>
</dbReference>
<dbReference type="PANTHER" id="PTHR30341:SF0">
    <property type="entry name" value="NA(+)_H(+) ANTIPORTER NHAA"/>
    <property type="match status" value="1"/>
</dbReference>
<dbReference type="HAMAP" id="MF_01844">
    <property type="entry name" value="NhaA"/>
    <property type="match status" value="1"/>
</dbReference>
<dbReference type="Proteomes" id="UP000053274">
    <property type="component" value="Unassembled WGS sequence"/>
</dbReference>
<organism evidence="12 13">
    <name type="scientific">Actinobacteria bacterium BACL15 MAG-120619-bin91</name>
    <dbReference type="NCBI Taxonomy" id="1655562"/>
    <lineage>
        <taxon>Bacteria</taxon>
        <taxon>Bacillati</taxon>
        <taxon>Actinomycetota</taxon>
        <taxon>Actinomycetes</taxon>
        <taxon>Actinomycetes incertae sedis</taxon>
        <taxon>ac1 cluster</taxon>
    </lineage>
</organism>
<keyword evidence="8 11" id="KW-0406">Ion transport</keyword>
<comment type="function">
    <text evidence="11">Na(+)/H(+) antiporter that extrudes sodium in exchange for external protons.</text>
</comment>
<evidence type="ECO:0000313" key="12">
    <source>
        <dbReference type="EMBL" id="KRO35748.1"/>
    </source>
</evidence>
<evidence type="ECO:0000256" key="9">
    <source>
        <dbReference type="ARBA" id="ARBA00023136"/>
    </source>
</evidence>
<feature type="transmembrane region" description="Helical" evidence="11">
    <location>
        <begin position="299"/>
        <end position="323"/>
    </location>
</feature>
<keyword evidence="10 11" id="KW-0739">Sodium transport</keyword>
<keyword evidence="3 11" id="KW-0050">Antiport</keyword>
<keyword evidence="2 11" id="KW-0813">Transport</keyword>
<comment type="caution">
    <text evidence="12">The sequence shown here is derived from an EMBL/GenBank/DDBJ whole genome shotgun (WGS) entry which is preliminary data.</text>
</comment>
<sequence length="401" mass="42205">MKRRITPLIDFLNRESAGGVLILGASGLGLIVANSTLSDTYFSTLDFHLTLGDDWYLLDLSILKVINYLLMSLFFFVVGLEIKRELTSGHLATLKKAMLPFVAAIGGMAFPALIYLVIAGGVAPGGWGVAVATDIALAVGLLSMIGPSVAASLRSFLLALAVIDDIGAILIIAFVYSTGIKVSWLLAGIITVAVIAGLKKMGVESIVIYSIFAFTLWFSLYKTGVHPTLAGVILGLMTPNIVRKQTKIEDLEDGSVSVIEWLEHKFHPISTFFVVPVFAFANTGVVITAETISNASQSLIAWGIFFGLVIGKPAGVLIASLAAKQSRIADLPEGAGKASILATGSAAGIGFTVAIFIANLAFDDRQTQEIAVLAVIVASVVSALLSIAMFKGINKKVSSSK</sequence>
<evidence type="ECO:0000256" key="6">
    <source>
        <dbReference type="ARBA" id="ARBA00022989"/>
    </source>
</evidence>